<accession>X0UJG4</accession>
<dbReference type="AlphaFoldDB" id="X0UJG4"/>
<dbReference type="EMBL" id="BARS01013967">
    <property type="protein sequence ID" value="GAF88640.1"/>
    <property type="molecule type" value="Genomic_DNA"/>
</dbReference>
<evidence type="ECO:0000313" key="1">
    <source>
        <dbReference type="EMBL" id="GAF88640.1"/>
    </source>
</evidence>
<evidence type="ECO:0008006" key="2">
    <source>
        <dbReference type="Google" id="ProtNLM"/>
    </source>
</evidence>
<gene>
    <name evidence="1" type="ORF">S01H1_23888</name>
</gene>
<sequence>WQAGMGTPDETTVTLTVEGPGATLVVTDVLPSYIVPVAGSYSVTPTSITTDPVSGETTLVWDYNDIAELASLDPGESWQVSFKIKSNEVGLDKNVDVVADSKITYTDYA</sequence>
<protein>
    <recommendedName>
        <fullName evidence="2">DUF11 domain-containing protein</fullName>
    </recommendedName>
</protein>
<name>X0UJG4_9ZZZZ</name>
<feature type="non-terminal residue" evidence="1">
    <location>
        <position position="1"/>
    </location>
</feature>
<reference evidence="1" key="1">
    <citation type="journal article" date="2014" name="Front. Microbiol.">
        <title>High frequency of phylogenetically diverse reductive dehalogenase-homologous genes in deep subseafloor sedimentary metagenomes.</title>
        <authorList>
            <person name="Kawai M."/>
            <person name="Futagami T."/>
            <person name="Toyoda A."/>
            <person name="Takaki Y."/>
            <person name="Nishi S."/>
            <person name="Hori S."/>
            <person name="Arai W."/>
            <person name="Tsubouchi T."/>
            <person name="Morono Y."/>
            <person name="Uchiyama I."/>
            <person name="Ito T."/>
            <person name="Fujiyama A."/>
            <person name="Inagaki F."/>
            <person name="Takami H."/>
        </authorList>
    </citation>
    <scope>NUCLEOTIDE SEQUENCE</scope>
    <source>
        <strain evidence="1">Expedition CK06-06</strain>
    </source>
</reference>
<comment type="caution">
    <text evidence="1">The sequence shown here is derived from an EMBL/GenBank/DDBJ whole genome shotgun (WGS) entry which is preliminary data.</text>
</comment>
<proteinExistence type="predicted"/>
<organism evidence="1">
    <name type="scientific">marine sediment metagenome</name>
    <dbReference type="NCBI Taxonomy" id="412755"/>
    <lineage>
        <taxon>unclassified sequences</taxon>
        <taxon>metagenomes</taxon>
        <taxon>ecological metagenomes</taxon>
    </lineage>
</organism>
<feature type="non-terminal residue" evidence="1">
    <location>
        <position position="109"/>
    </location>
</feature>